<reference evidence="2" key="1">
    <citation type="journal article" date="2019" name="Sci. Rep.">
        <title>Draft genome of Tanacetum cinerariifolium, the natural source of mosquito coil.</title>
        <authorList>
            <person name="Yamashiro T."/>
            <person name="Shiraishi A."/>
            <person name="Satake H."/>
            <person name="Nakayama K."/>
        </authorList>
    </citation>
    <scope>NUCLEOTIDE SEQUENCE</scope>
</reference>
<feature type="compositionally biased region" description="Basic and acidic residues" evidence="1">
    <location>
        <begin position="1"/>
        <end position="10"/>
    </location>
</feature>
<sequence length="108" mass="12423">GRDDHDKDEEPSAGSDQATKRRKSGKDIESSKDLRSKEKNPSSTSKDAFQSQHKSSCKSIHIEDPSHTVEELRMQQDQEFVMRENDEHPIDKEVTKADLFKKLERPLT</sequence>
<evidence type="ECO:0000256" key="1">
    <source>
        <dbReference type="SAM" id="MobiDB-lite"/>
    </source>
</evidence>
<feature type="non-terminal residue" evidence="2">
    <location>
        <position position="1"/>
    </location>
</feature>
<comment type="caution">
    <text evidence="2">The sequence shown here is derived from an EMBL/GenBank/DDBJ whole genome shotgun (WGS) entry which is preliminary data.</text>
</comment>
<organism evidence="2">
    <name type="scientific">Tanacetum cinerariifolium</name>
    <name type="common">Dalmatian daisy</name>
    <name type="synonym">Chrysanthemum cinerariifolium</name>
    <dbReference type="NCBI Taxonomy" id="118510"/>
    <lineage>
        <taxon>Eukaryota</taxon>
        <taxon>Viridiplantae</taxon>
        <taxon>Streptophyta</taxon>
        <taxon>Embryophyta</taxon>
        <taxon>Tracheophyta</taxon>
        <taxon>Spermatophyta</taxon>
        <taxon>Magnoliopsida</taxon>
        <taxon>eudicotyledons</taxon>
        <taxon>Gunneridae</taxon>
        <taxon>Pentapetalae</taxon>
        <taxon>asterids</taxon>
        <taxon>campanulids</taxon>
        <taxon>Asterales</taxon>
        <taxon>Asteraceae</taxon>
        <taxon>Asteroideae</taxon>
        <taxon>Anthemideae</taxon>
        <taxon>Anthemidinae</taxon>
        <taxon>Tanacetum</taxon>
    </lineage>
</organism>
<feature type="compositionally biased region" description="Polar residues" evidence="1">
    <location>
        <begin position="41"/>
        <end position="58"/>
    </location>
</feature>
<feature type="region of interest" description="Disordered" evidence="1">
    <location>
        <begin position="1"/>
        <end position="74"/>
    </location>
</feature>
<accession>A0A699UZ30</accession>
<evidence type="ECO:0000313" key="2">
    <source>
        <dbReference type="EMBL" id="GFD28272.1"/>
    </source>
</evidence>
<dbReference type="EMBL" id="BKCJ011383879">
    <property type="protein sequence ID" value="GFD28272.1"/>
    <property type="molecule type" value="Genomic_DNA"/>
</dbReference>
<proteinExistence type="predicted"/>
<feature type="compositionally biased region" description="Basic and acidic residues" evidence="1">
    <location>
        <begin position="25"/>
        <end position="40"/>
    </location>
</feature>
<feature type="non-terminal residue" evidence="2">
    <location>
        <position position="108"/>
    </location>
</feature>
<feature type="compositionally biased region" description="Basic and acidic residues" evidence="1">
    <location>
        <begin position="60"/>
        <end position="74"/>
    </location>
</feature>
<name>A0A699UZ30_TANCI</name>
<protein>
    <submittedName>
        <fullName evidence="2">Uncharacterized protein</fullName>
    </submittedName>
</protein>
<gene>
    <name evidence="2" type="ORF">Tci_900241</name>
</gene>
<dbReference type="AlphaFoldDB" id="A0A699UZ30"/>